<reference evidence="7 8" key="1">
    <citation type="submission" date="2018-11" db="EMBL/GenBank/DDBJ databases">
        <authorList>
            <consortium name="Pathogen Informatics"/>
        </authorList>
    </citation>
    <scope>NUCLEOTIDE SEQUENCE [LARGE SCALE GENOMIC DNA]</scope>
</reference>
<reference evidence="9" key="2">
    <citation type="submission" date="2019-09" db="UniProtKB">
        <authorList>
            <consortium name="WormBaseParasite"/>
        </authorList>
    </citation>
    <scope>IDENTIFICATION</scope>
</reference>
<accession>A0A183GTW8</accession>
<dbReference type="PANTHER" id="PTHR12228">
    <property type="entry name" value="TRANSCRIPTION INITIATION FACTOR TFIID 55 KD SUBUNIT-RELATED"/>
    <property type="match status" value="1"/>
</dbReference>
<evidence type="ECO:0000256" key="5">
    <source>
        <dbReference type="ARBA" id="ARBA00023242"/>
    </source>
</evidence>
<feature type="domain" description="TAFII55 protein conserved region" evidence="6">
    <location>
        <begin position="48"/>
        <end position="220"/>
    </location>
</feature>
<protein>
    <submittedName>
        <fullName evidence="9">TAFII55_N domain-containing protein</fullName>
    </submittedName>
</protein>
<dbReference type="AlphaFoldDB" id="A0A183GTW8"/>
<dbReference type="InterPro" id="IPR006751">
    <property type="entry name" value="TAFII55_prot_cons_reg"/>
</dbReference>
<dbReference type="CDD" id="cd08047">
    <property type="entry name" value="TAF7"/>
    <property type="match status" value="1"/>
</dbReference>
<keyword evidence="5" id="KW-0539">Nucleus</keyword>
<evidence type="ECO:0000313" key="7">
    <source>
        <dbReference type="EMBL" id="VDP55870.1"/>
    </source>
</evidence>
<dbReference type="PANTHER" id="PTHR12228:SF0">
    <property type="entry name" value="TATA-BOX BINDING PROTEIN ASSOCIATED FACTOR 7"/>
    <property type="match status" value="1"/>
</dbReference>
<evidence type="ECO:0000313" key="8">
    <source>
        <dbReference type="Proteomes" id="UP000050761"/>
    </source>
</evidence>
<dbReference type="GO" id="GO:0016251">
    <property type="term" value="F:RNA polymerase II general transcription initiation factor activity"/>
    <property type="evidence" value="ECO:0007669"/>
    <property type="project" value="TreeGrafter"/>
</dbReference>
<sequence>MSAGSSRILAKRVPQKVNGIALPVSLEENIIHANPFQICEVTEDVQDWENHLILRVPSDVIDAMLADQPGKEIDDLAIQFTSTDMRHANVRIGTHIMSAKIYDLPCITEVVKTLDKKNVYKVADLSQIVVCSHELCPVPAETVKLSGKKTFMSSLVFSDVLMRWFSQEMKQWQYPHGLTPPMKSVRQRRFRKTKKKKYMEAPEVERELKRLLRADLEAESFRWEIVQADDKRKVFGLPINAKPSVSSSQVGDLACSAPL</sequence>
<evidence type="ECO:0000256" key="3">
    <source>
        <dbReference type="ARBA" id="ARBA00023015"/>
    </source>
</evidence>
<dbReference type="InterPro" id="IPR037817">
    <property type="entry name" value="TAF7"/>
</dbReference>
<keyword evidence="3" id="KW-0805">Transcription regulation</keyword>
<dbReference type="EMBL" id="UZAH01039254">
    <property type="protein sequence ID" value="VDP55870.1"/>
    <property type="molecule type" value="Genomic_DNA"/>
</dbReference>
<proteinExistence type="inferred from homology"/>
<dbReference type="GO" id="GO:0005669">
    <property type="term" value="C:transcription factor TFIID complex"/>
    <property type="evidence" value="ECO:0007669"/>
    <property type="project" value="InterPro"/>
</dbReference>
<dbReference type="OrthoDB" id="153872at2759"/>
<dbReference type="Proteomes" id="UP000050761">
    <property type="component" value="Unassembled WGS sequence"/>
</dbReference>
<evidence type="ECO:0000256" key="4">
    <source>
        <dbReference type="ARBA" id="ARBA00023163"/>
    </source>
</evidence>
<dbReference type="GO" id="GO:0051123">
    <property type="term" value="P:RNA polymerase II preinitiation complex assembly"/>
    <property type="evidence" value="ECO:0007669"/>
    <property type="project" value="TreeGrafter"/>
</dbReference>
<evidence type="ECO:0000313" key="9">
    <source>
        <dbReference type="WBParaSite" id="HPBE_0002613801-mRNA-1"/>
    </source>
</evidence>
<name>A0A183GTW8_HELPZ</name>
<keyword evidence="4" id="KW-0804">Transcription</keyword>
<gene>
    <name evidence="7" type="ORF">HPBE_LOCUS26137</name>
</gene>
<evidence type="ECO:0000256" key="1">
    <source>
        <dbReference type="ARBA" id="ARBA00004123"/>
    </source>
</evidence>
<comment type="similarity">
    <text evidence="2">Belongs to the TAF7 family.</text>
</comment>
<keyword evidence="8" id="KW-1185">Reference proteome</keyword>
<evidence type="ECO:0000256" key="2">
    <source>
        <dbReference type="ARBA" id="ARBA00009368"/>
    </source>
</evidence>
<dbReference type="WBParaSite" id="HPBE_0002613801-mRNA-1">
    <property type="protein sequence ID" value="HPBE_0002613801-mRNA-1"/>
    <property type="gene ID" value="HPBE_0002613801"/>
</dbReference>
<comment type="subcellular location">
    <subcellularLocation>
        <location evidence="1">Nucleus</location>
    </subcellularLocation>
</comment>
<accession>A0A3P8EMX3</accession>
<dbReference type="Pfam" id="PF04658">
    <property type="entry name" value="TAFII55_N"/>
    <property type="match status" value="1"/>
</dbReference>
<dbReference type="SMART" id="SM01370">
    <property type="entry name" value="TAFII55_N"/>
    <property type="match status" value="1"/>
</dbReference>
<evidence type="ECO:0000259" key="6">
    <source>
        <dbReference type="SMART" id="SM01370"/>
    </source>
</evidence>
<organism evidence="8 9">
    <name type="scientific">Heligmosomoides polygyrus</name>
    <name type="common">Parasitic roundworm</name>
    <dbReference type="NCBI Taxonomy" id="6339"/>
    <lineage>
        <taxon>Eukaryota</taxon>
        <taxon>Metazoa</taxon>
        <taxon>Ecdysozoa</taxon>
        <taxon>Nematoda</taxon>
        <taxon>Chromadorea</taxon>
        <taxon>Rhabditida</taxon>
        <taxon>Rhabditina</taxon>
        <taxon>Rhabditomorpha</taxon>
        <taxon>Strongyloidea</taxon>
        <taxon>Heligmosomidae</taxon>
        <taxon>Heligmosomoides</taxon>
    </lineage>
</organism>